<name>A0A2W5KJ66_9ACTN</name>
<feature type="chain" id="PRO_5016087372" evidence="1">
    <location>
        <begin position="37"/>
        <end position="167"/>
    </location>
</feature>
<feature type="signal peptide" evidence="1">
    <location>
        <begin position="1"/>
        <end position="36"/>
    </location>
</feature>
<proteinExistence type="predicted"/>
<evidence type="ECO:0000313" key="2">
    <source>
        <dbReference type="EMBL" id="PZP89389.1"/>
    </source>
</evidence>
<dbReference type="RefSeq" id="WP_303678632.1">
    <property type="nucleotide sequence ID" value="NZ_QFOZ01000002.1"/>
</dbReference>
<gene>
    <name evidence="2" type="ORF">DI579_02410</name>
</gene>
<accession>A0A2W5KJ66</accession>
<reference evidence="2 3" key="1">
    <citation type="submission" date="2017-08" db="EMBL/GenBank/DDBJ databases">
        <title>Infants hospitalized years apart are colonized by the same room-sourced microbial strains.</title>
        <authorList>
            <person name="Brooks B."/>
            <person name="Olm M.R."/>
            <person name="Firek B.A."/>
            <person name="Baker R."/>
            <person name="Thomas B.C."/>
            <person name="Morowitz M.J."/>
            <person name="Banfield J.F."/>
        </authorList>
    </citation>
    <scope>NUCLEOTIDE SEQUENCE [LARGE SCALE GENOMIC DNA]</scope>
    <source>
        <strain evidence="2">S2_006_000_R1_57</strain>
    </source>
</reference>
<protein>
    <submittedName>
        <fullName evidence="2">Uncharacterized protein</fullName>
    </submittedName>
</protein>
<dbReference type="Proteomes" id="UP000248606">
    <property type="component" value="Unassembled WGS sequence"/>
</dbReference>
<comment type="caution">
    <text evidence="2">The sequence shown here is derived from an EMBL/GenBank/DDBJ whole genome shotgun (WGS) entry which is preliminary data.</text>
</comment>
<keyword evidence="1" id="KW-0732">Signal</keyword>
<evidence type="ECO:0000256" key="1">
    <source>
        <dbReference type="SAM" id="SignalP"/>
    </source>
</evidence>
<dbReference type="EMBL" id="QFOZ01000002">
    <property type="protein sequence ID" value="PZP89389.1"/>
    <property type="molecule type" value="Genomic_DNA"/>
</dbReference>
<dbReference type="AlphaFoldDB" id="A0A2W5KJ66"/>
<organism evidence="2 3">
    <name type="scientific">Lawsonella clevelandensis</name>
    <dbReference type="NCBI Taxonomy" id="1528099"/>
    <lineage>
        <taxon>Bacteria</taxon>
        <taxon>Bacillati</taxon>
        <taxon>Actinomycetota</taxon>
        <taxon>Actinomycetes</taxon>
        <taxon>Mycobacteriales</taxon>
        <taxon>Lawsonellaceae</taxon>
        <taxon>Lawsonella</taxon>
    </lineage>
</organism>
<sequence>MQRRRTTTSIHTAAATVATTVAAASTLFVGAGLASAAPAPAPNTSAVVTSTTVFVDGEDNGCAIKKALPKVGEHTLLVVDSMCGSPVRPLMGGMKYVKNKGKSYEQVTAEKNGQPVPEYTKEQTLISYGIKQPVYLKDNRDAGIVGYLVLQIPKVGSILELHAQYQK</sequence>
<evidence type="ECO:0000313" key="3">
    <source>
        <dbReference type="Proteomes" id="UP000248606"/>
    </source>
</evidence>